<evidence type="ECO:0000313" key="1">
    <source>
        <dbReference type="EMBL" id="BAU27972.1"/>
    </source>
</evidence>
<organism evidence="1 2">
    <name type="scientific">Aneurinibacillus soli</name>
    <dbReference type="NCBI Taxonomy" id="1500254"/>
    <lineage>
        <taxon>Bacteria</taxon>
        <taxon>Bacillati</taxon>
        <taxon>Bacillota</taxon>
        <taxon>Bacilli</taxon>
        <taxon>Bacillales</taxon>
        <taxon>Paenibacillaceae</taxon>
        <taxon>Aneurinibacillus group</taxon>
        <taxon>Aneurinibacillus</taxon>
    </lineage>
</organism>
<reference evidence="1 2" key="1">
    <citation type="submission" date="2015-12" db="EMBL/GenBank/DDBJ databases">
        <title>Genome sequence of Aneurinibacillus soli.</title>
        <authorList>
            <person name="Lee J.S."/>
            <person name="Lee K.C."/>
            <person name="Kim K.K."/>
            <person name="Lee B.W."/>
        </authorList>
    </citation>
    <scope>NUCLEOTIDE SEQUENCE [LARGE SCALE GENOMIC DNA]</scope>
    <source>
        <strain evidence="1 2">CB4</strain>
    </source>
</reference>
<protein>
    <submittedName>
        <fullName evidence="1">Alkyl hydroperoxide reductase AhpD</fullName>
        <ecNumber evidence="1">1.11.1.15</ecNumber>
    </submittedName>
</protein>
<dbReference type="NCBIfam" id="TIGR00778">
    <property type="entry name" value="ahpD_dom"/>
    <property type="match status" value="2"/>
</dbReference>
<dbReference type="InterPro" id="IPR004675">
    <property type="entry name" value="AhpD_core"/>
</dbReference>
<dbReference type="Proteomes" id="UP000217696">
    <property type="component" value="Chromosome"/>
</dbReference>
<proteinExistence type="predicted"/>
<dbReference type="KEGG" id="asoc:CB4_02146"/>
<dbReference type="OrthoDB" id="9806086at2"/>
<dbReference type="InterPro" id="IPR029032">
    <property type="entry name" value="AhpD-like"/>
</dbReference>
<dbReference type="SUPFAM" id="SSF69118">
    <property type="entry name" value="AhpD-like"/>
    <property type="match status" value="2"/>
</dbReference>
<dbReference type="InterPro" id="IPR003779">
    <property type="entry name" value="CMD-like"/>
</dbReference>
<accession>A0A0U4NGW5</accession>
<dbReference type="AlphaFoldDB" id="A0A0U4NGW5"/>
<sequence length="216" mass="22995">MTRDDSLYKRSYFSNIVQMGELVPDAFRSFMAFDRAALAPGRLSAKTKELIAIAIAHITGCPYCIEVHVEGGREKGVTKEEMGEAIVVATALKAGAALAHGVNALNAYEGDGDDELYRSSYFKRLAEFGIIAPDEFTAFVAFDKAALDAGVIGRREKELIAVACAHATGCPYCIELHTKAAKREGIDAAELAEAIMVAAALKAGSALAHSVNALRV</sequence>
<dbReference type="PANTHER" id="PTHR33930:SF8">
    <property type="entry name" value="4-CARBOXYMUCONOLACTONE DECARBOXYLASE"/>
    <property type="match status" value="1"/>
</dbReference>
<evidence type="ECO:0000313" key="2">
    <source>
        <dbReference type="Proteomes" id="UP000217696"/>
    </source>
</evidence>
<dbReference type="PANTHER" id="PTHR33930">
    <property type="entry name" value="ALKYL HYDROPEROXIDE REDUCTASE AHPD"/>
    <property type="match status" value="1"/>
</dbReference>
<dbReference type="EMBL" id="AP017312">
    <property type="protein sequence ID" value="BAU27972.1"/>
    <property type="molecule type" value="Genomic_DNA"/>
</dbReference>
<gene>
    <name evidence="1" type="primary">ahpD</name>
    <name evidence="1" type="ORF">CB4_02146</name>
</gene>
<keyword evidence="1" id="KW-0560">Oxidoreductase</keyword>
<dbReference type="Gene3D" id="1.20.1290.10">
    <property type="entry name" value="AhpD-like"/>
    <property type="match status" value="2"/>
</dbReference>
<dbReference type="EC" id="1.11.1.15" evidence="1"/>
<name>A0A0U4NGW5_9BACL</name>
<dbReference type="RefSeq" id="WP_096465737.1">
    <property type="nucleotide sequence ID" value="NZ_AP017312.1"/>
</dbReference>
<dbReference type="Pfam" id="PF02627">
    <property type="entry name" value="CMD"/>
    <property type="match status" value="2"/>
</dbReference>
<keyword evidence="2" id="KW-1185">Reference proteome</keyword>
<keyword evidence="1" id="KW-0575">Peroxidase</keyword>
<dbReference type="GO" id="GO:0051920">
    <property type="term" value="F:peroxiredoxin activity"/>
    <property type="evidence" value="ECO:0007669"/>
    <property type="project" value="InterPro"/>
</dbReference>